<keyword evidence="1" id="KW-1133">Transmembrane helix</keyword>
<comment type="caution">
    <text evidence="3">The sequence shown here is derived from an EMBL/GenBank/DDBJ whole genome shotgun (WGS) entry which is preliminary data.</text>
</comment>
<dbReference type="AlphaFoldDB" id="A0A9R1XLF9"/>
<keyword evidence="4" id="KW-1185">Reference proteome</keyword>
<dbReference type="PANTHER" id="PTHR10492">
    <property type="match status" value="1"/>
</dbReference>
<feature type="transmembrane region" description="Helical" evidence="1">
    <location>
        <begin position="20"/>
        <end position="38"/>
    </location>
</feature>
<keyword evidence="1" id="KW-0472">Membrane</keyword>
<gene>
    <name evidence="3" type="ORF">LSAT_V11C400191980</name>
</gene>
<dbReference type="InterPro" id="IPR025476">
    <property type="entry name" value="Helitron_helicase-like"/>
</dbReference>
<evidence type="ECO:0000256" key="1">
    <source>
        <dbReference type="SAM" id="Phobius"/>
    </source>
</evidence>
<dbReference type="EMBL" id="NBSK02000004">
    <property type="protein sequence ID" value="KAJ0214144.1"/>
    <property type="molecule type" value="Genomic_DNA"/>
</dbReference>
<dbReference type="PANTHER" id="PTHR10492:SF96">
    <property type="entry name" value="ATP-DEPENDENT DNA HELICASE"/>
    <property type="match status" value="1"/>
</dbReference>
<accession>A0A9R1XLF9</accession>
<reference evidence="3 4" key="1">
    <citation type="journal article" date="2017" name="Nat. Commun.">
        <title>Genome assembly with in vitro proximity ligation data and whole-genome triplication in lettuce.</title>
        <authorList>
            <person name="Reyes-Chin-Wo S."/>
            <person name="Wang Z."/>
            <person name="Yang X."/>
            <person name="Kozik A."/>
            <person name="Arikit S."/>
            <person name="Song C."/>
            <person name="Xia L."/>
            <person name="Froenicke L."/>
            <person name="Lavelle D.O."/>
            <person name="Truco M.J."/>
            <person name="Xia R."/>
            <person name="Zhu S."/>
            <person name="Xu C."/>
            <person name="Xu H."/>
            <person name="Xu X."/>
            <person name="Cox K."/>
            <person name="Korf I."/>
            <person name="Meyers B.C."/>
            <person name="Michelmore R.W."/>
        </authorList>
    </citation>
    <scope>NUCLEOTIDE SEQUENCE [LARGE SCALE GENOMIC DNA]</scope>
    <source>
        <strain evidence="4">cv. Salinas</strain>
        <tissue evidence="3">Seedlings</tissue>
    </source>
</reference>
<name>A0A9R1XLF9_LACSA</name>
<evidence type="ECO:0000313" key="4">
    <source>
        <dbReference type="Proteomes" id="UP000235145"/>
    </source>
</evidence>
<proteinExistence type="predicted"/>
<keyword evidence="1" id="KW-0812">Transmembrane</keyword>
<sequence length="547" mass="64159">MNYFINIWWMHILVLRRDGWTTLLNIKTVFVLSMLVVYTMRFQRETWKLGLLAARGPRYMYSHYQDALAICRVYGNPQYFITFTCNVKWPEIRRYMDIYREKDPNSREDIIARVHAFLDFLKQDKTFGDVDACMLFSWFITSNVLLIQIILDSNLYTKEFQKKGLPHCHMLLWVNSSSKIWNAEDIRLQNLHCIKTITTCMIHGPCGPLNKNAPCMKDGKCKKHFPKLLLESTFFDSDGYVRYNRSSAAKHTTTRGIPIDNGYIVPYNRRLCSRFDAHINVEYCGWNMMIRYLFKYISKGADRVRYALQKTKTDDTASPSVVTNNNNVDAKRKESSFINEIQNFLDGRYICSHEAAWRILDFHSIIQEVLSNPCASKTTLLAWFESNATDASGRDVTYVDYPKYYKWDVPSKSWIHRADDSLKMVGRFVFVHPSSDELFYLRRLLSHQKDKCTVSNIVHPSYRSAWNALGIIGDDTEWMCAFTETSVWATSAQLRSLFCHLLLFCEVSNPRLLWEVAHEKMCDDYLYTMKNIIMDRSLSFRDDLITQ</sequence>
<organism evidence="3 4">
    <name type="scientific">Lactuca sativa</name>
    <name type="common">Garden lettuce</name>
    <dbReference type="NCBI Taxonomy" id="4236"/>
    <lineage>
        <taxon>Eukaryota</taxon>
        <taxon>Viridiplantae</taxon>
        <taxon>Streptophyta</taxon>
        <taxon>Embryophyta</taxon>
        <taxon>Tracheophyta</taxon>
        <taxon>Spermatophyta</taxon>
        <taxon>Magnoliopsida</taxon>
        <taxon>eudicotyledons</taxon>
        <taxon>Gunneridae</taxon>
        <taxon>Pentapetalae</taxon>
        <taxon>asterids</taxon>
        <taxon>campanulids</taxon>
        <taxon>Asterales</taxon>
        <taxon>Asteraceae</taxon>
        <taxon>Cichorioideae</taxon>
        <taxon>Cichorieae</taxon>
        <taxon>Lactucinae</taxon>
        <taxon>Lactuca</taxon>
    </lineage>
</organism>
<feature type="domain" description="Helitron helicase-like" evidence="2">
    <location>
        <begin position="56"/>
        <end position="172"/>
    </location>
</feature>
<evidence type="ECO:0000313" key="3">
    <source>
        <dbReference type="EMBL" id="KAJ0214144.1"/>
    </source>
</evidence>
<dbReference type="Pfam" id="PF14214">
    <property type="entry name" value="Helitron_like_N"/>
    <property type="match status" value="1"/>
</dbReference>
<protein>
    <recommendedName>
        <fullName evidence="2">Helitron helicase-like domain-containing protein</fullName>
    </recommendedName>
</protein>
<evidence type="ECO:0000259" key="2">
    <source>
        <dbReference type="Pfam" id="PF14214"/>
    </source>
</evidence>
<dbReference type="Proteomes" id="UP000235145">
    <property type="component" value="Unassembled WGS sequence"/>
</dbReference>